<reference evidence="5 6" key="1">
    <citation type="submission" date="2017-08" db="EMBL/GenBank/DDBJ databases">
        <authorList>
            <person name="de Groot N.N."/>
        </authorList>
    </citation>
    <scope>NUCLEOTIDE SEQUENCE [LARGE SCALE GENOMIC DNA]</scope>
    <source>
        <strain evidence="5 6">USBA 352</strain>
    </source>
</reference>
<dbReference type="InterPro" id="IPR011711">
    <property type="entry name" value="GntR_C"/>
</dbReference>
<evidence type="ECO:0000313" key="5">
    <source>
        <dbReference type="EMBL" id="SOC12892.1"/>
    </source>
</evidence>
<dbReference type="PANTHER" id="PTHR43537:SF41">
    <property type="entry name" value="TRANSCRIPTIONAL REGULATORY PROTEIN"/>
    <property type="match status" value="1"/>
</dbReference>
<dbReference type="InterPro" id="IPR036390">
    <property type="entry name" value="WH_DNA-bd_sf"/>
</dbReference>
<dbReference type="SMART" id="SM00895">
    <property type="entry name" value="FCD"/>
    <property type="match status" value="1"/>
</dbReference>
<dbReference type="Pfam" id="PF07729">
    <property type="entry name" value="FCD"/>
    <property type="match status" value="1"/>
</dbReference>
<dbReference type="Gene3D" id="1.10.10.10">
    <property type="entry name" value="Winged helix-like DNA-binding domain superfamily/Winged helix DNA-binding domain"/>
    <property type="match status" value="1"/>
</dbReference>
<dbReference type="GO" id="GO:0003700">
    <property type="term" value="F:DNA-binding transcription factor activity"/>
    <property type="evidence" value="ECO:0007669"/>
    <property type="project" value="InterPro"/>
</dbReference>
<evidence type="ECO:0000313" key="6">
    <source>
        <dbReference type="Proteomes" id="UP000219331"/>
    </source>
</evidence>
<dbReference type="AlphaFoldDB" id="A0A285T1H2"/>
<keyword evidence="2" id="KW-0238">DNA-binding</keyword>
<dbReference type="SMART" id="SM00345">
    <property type="entry name" value="HTH_GNTR"/>
    <property type="match status" value="1"/>
</dbReference>
<dbReference type="InterPro" id="IPR008920">
    <property type="entry name" value="TF_FadR/GntR_C"/>
</dbReference>
<dbReference type="Gene3D" id="1.20.120.530">
    <property type="entry name" value="GntR ligand-binding domain-like"/>
    <property type="match status" value="1"/>
</dbReference>
<dbReference type="PROSITE" id="PS50949">
    <property type="entry name" value="HTH_GNTR"/>
    <property type="match status" value="1"/>
</dbReference>
<proteinExistence type="predicted"/>
<feature type="domain" description="HTH gntR-type" evidence="4">
    <location>
        <begin position="11"/>
        <end position="78"/>
    </location>
</feature>
<dbReference type="Pfam" id="PF00392">
    <property type="entry name" value="GntR"/>
    <property type="match status" value="1"/>
</dbReference>
<dbReference type="SUPFAM" id="SSF46785">
    <property type="entry name" value="Winged helix' DNA-binding domain"/>
    <property type="match status" value="1"/>
</dbReference>
<keyword evidence="3" id="KW-0804">Transcription</keyword>
<dbReference type="RefSeq" id="WP_176522101.1">
    <property type="nucleotide sequence ID" value="NZ_JAJGNR010000007.1"/>
</dbReference>
<dbReference type="PANTHER" id="PTHR43537">
    <property type="entry name" value="TRANSCRIPTIONAL REGULATOR, GNTR FAMILY"/>
    <property type="match status" value="1"/>
</dbReference>
<dbReference type="SUPFAM" id="SSF48008">
    <property type="entry name" value="GntR ligand-binding domain-like"/>
    <property type="match status" value="1"/>
</dbReference>
<evidence type="ECO:0000256" key="3">
    <source>
        <dbReference type="ARBA" id="ARBA00023163"/>
    </source>
</evidence>
<evidence type="ECO:0000256" key="2">
    <source>
        <dbReference type="ARBA" id="ARBA00023125"/>
    </source>
</evidence>
<evidence type="ECO:0000256" key="1">
    <source>
        <dbReference type="ARBA" id="ARBA00023015"/>
    </source>
</evidence>
<dbReference type="InterPro" id="IPR036388">
    <property type="entry name" value="WH-like_DNA-bd_sf"/>
</dbReference>
<dbReference type="InterPro" id="IPR000524">
    <property type="entry name" value="Tscrpt_reg_HTH_GntR"/>
</dbReference>
<keyword evidence="6" id="KW-1185">Reference proteome</keyword>
<protein>
    <submittedName>
        <fullName evidence="5">Transcriptional regulator, GntR family</fullName>
    </submittedName>
</protein>
<dbReference type="STRING" id="538381.GCA_001696535_03570"/>
<keyword evidence="1" id="KW-0805">Transcription regulation</keyword>
<evidence type="ECO:0000259" key="4">
    <source>
        <dbReference type="PROSITE" id="PS50949"/>
    </source>
</evidence>
<dbReference type="PRINTS" id="PR00035">
    <property type="entry name" value="HTHGNTR"/>
</dbReference>
<dbReference type="EMBL" id="OBML01000007">
    <property type="protein sequence ID" value="SOC12892.1"/>
    <property type="molecule type" value="Genomic_DNA"/>
</dbReference>
<sequence>MDDATHVIARKTVTMQVTERIRSMILSGELASGEKLKQEKLAARLGVSRVPVREALNQLEAEGLVKVEAHKGAVVSGVSIEALREMYELRALLEPWLIGIAIPAMRPEDFDAAEAILDQMLDRSTQIHWTRLNWAFHRTLYTAADRPQTLDILEKLYMNTYRHFPVPMRFTIGSEAMDAEHRHILKLCREGNIAEAQTFLKDHIMRGSVSLVERLQRAEPQD</sequence>
<dbReference type="CDD" id="cd07377">
    <property type="entry name" value="WHTH_GntR"/>
    <property type="match status" value="1"/>
</dbReference>
<accession>A0A285T1H2</accession>
<name>A0A285T1H2_9HYPH</name>
<organism evidence="5 6">
    <name type="scientific">Stappia indica</name>
    <dbReference type="NCBI Taxonomy" id="538381"/>
    <lineage>
        <taxon>Bacteria</taxon>
        <taxon>Pseudomonadati</taxon>
        <taxon>Pseudomonadota</taxon>
        <taxon>Alphaproteobacteria</taxon>
        <taxon>Hyphomicrobiales</taxon>
        <taxon>Stappiaceae</taxon>
        <taxon>Stappia</taxon>
    </lineage>
</organism>
<dbReference type="Proteomes" id="UP000219331">
    <property type="component" value="Unassembled WGS sequence"/>
</dbReference>
<dbReference type="GO" id="GO:0003677">
    <property type="term" value="F:DNA binding"/>
    <property type="evidence" value="ECO:0007669"/>
    <property type="project" value="UniProtKB-KW"/>
</dbReference>
<gene>
    <name evidence="5" type="ORF">SAMN05421512_10750</name>
</gene>